<sequence length="123" mass="13768">MNTVTKKVHTIDASGKVLGRVATEAAHFLRGKASPSFRPHEKPEDCVVIVNAKKITLSGNKEEVKTYKRYSGYPSGLNYTPYKKAFDRDPGWVIKKAIMGMLPKNKLRKHMISNLTIHNGNSN</sequence>
<accession>A0A2M8KX15</accession>
<evidence type="ECO:0000256" key="1">
    <source>
        <dbReference type="ARBA" id="ARBA00006227"/>
    </source>
</evidence>
<evidence type="ECO:0000256" key="2">
    <source>
        <dbReference type="ARBA" id="ARBA00022980"/>
    </source>
</evidence>
<dbReference type="AlphaFoldDB" id="A0A2M8KX15"/>
<comment type="caution">
    <text evidence="5">The sequence shown here is derived from an EMBL/GenBank/DDBJ whole genome shotgun (WGS) entry which is preliminary data.</text>
</comment>
<proteinExistence type="inferred from homology"/>
<dbReference type="GO" id="GO:0006412">
    <property type="term" value="P:translation"/>
    <property type="evidence" value="ECO:0007669"/>
    <property type="project" value="UniProtKB-UniRule"/>
</dbReference>
<dbReference type="Pfam" id="PF00572">
    <property type="entry name" value="Ribosomal_L13"/>
    <property type="match status" value="1"/>
</dbReference>
<dbReference type="PANTHER" id="PTHR11545">
    <property type="entry name" value="RIBOSOMAL PROTEIN L13"/>
    <property type="match status" value="1"/>
</dbReference>
<dbReference type="Gene3D" id="3.90.1180.10">
    <property type="entry name" value="Ribosomal protein L13"/>
    <property type="match status" value="1"/>
</dbReference>
<comment type="similarity">
    <text evidence="1 4">Belongs to the universal ribosomal protein uL13 family.</text>
</comment>
<protein>
    <recommendedName>
        <fullName evidence="4">Large ribosomal subunit protein uL13</fullName>
    </recommendedName>
</protein>
<dbReference type="InterPro" id="IPR005822">
    <property type="entry name" value="Ribosomal_uL13"/>
</dbReference>
<gene>
    <name evidence="4" type="primary">rplM</name>
    <name evidence="5" type="ORF">COU90_03465</name>
</gene>
<evidence type="ECO:0000256" key="3">
    <source>
        <dbReference type="ARBA" id="ARBA00023274"/>
    </source>
</evidence>
<dbReference type="PANTHER" id="PTHR11545:SF2">
    <property type="entry name" value="LARGE RIBOSOMAL SUBUNIT PROTEIN UL13M"/>
    <property type="match status" value="1"/>
</dbReference>
<dbReference type="GO" id="GO:0003729">
    <property type="term" value="F:mRNA binding"/>
    <property type="evidence" value="ECO:0007669"/>
    <property type="project" value="TreeGrafter"/>
</dbReference>
<dbReference type="CDD" id="cd00392">
    <property type="entry name" value="Ribosomal_L13"/>
    <property type="match status" value="1"/>
</dbReference>
<comment type="subunit">
    <text evidence="4">Part of the 50S ribosomal subunit.</text>
</comment>
<name>A0A2M8KX15_9BACT</name>
<dbReference type="InterPro" id="IPR005823">
    <property type="entry name" value="Ribosomal_uL13_bac-type"/>
</dbReference>
<dbReference type="HAMAP" id="MF_01366">
    <property type="entry name" value="Ribosomal_uL13"/>
    <property type="match status" value="1"/>
</dbReference>
<reference evidence="6" key="1">
    <citation type="submission" date="2017-09" db="EMBL/GenBank/DDBJ databases">
        <title>Depth-based differentiation of microbial function through sediment-hosted aquifers and enrichment of novel symbionts in the deep terrestrial subsurface.</title>
        <authorList>
            <person name="Probst A.J."/>
            <person name="Ladd B."/>
            <person name="Jarett J.K."/>
            <person name="Geller-Mcgrath D.E."/>
            <person name="Sieber C.M.K."/>
            <person name="Emerson J.B."/>
            <person name="Anantharaman K."/>
            <person name="Thomas B.C."/>
            <person name="Malmstrom R."/>
            <person name="Stieglmeier M."/>
            <person name="Klingl A."/>
            <person name="Woyke T."/>
            <person name="Ryan C.M."/>
            <person name="Banfield J.F."/>
        </authorList>
    </citation>
    <scope>NUCLEOTIDE SEQUENCE [LARGE SCALE GENOMIC DNA]</scope>
</reference>
<evidence type="ECO:0000313" key="5">
    <source>
        <dbReference type="EMBL" id="PJE64475.1"/>
    </source>
</evidence>
<dbReference type="GO" id="GO:0017148">
    <property type="term" value="P:negative regulation of translation"/>
    <property type="evidence" value="ECO:0007669"/>
    <property type="project" value="TreeGrafter"/>
</dbReference>
<organism evidence="5 6">
    <name type="scientific">Candidatus Ryanbacteria bacterium CG10_big_fil_rev_8_21_14_0_10_43_42</name>
    <dbReference type="NCBI Taxonomy" id="1974864"/>
    <lineage>
        <taxon>Bacteria</taxon>
        <taxon>Candidatus Ryaniibacteriota</taxon>
    </lineage>
</organism>
<keyword evidence="2 4" id="KW-0689">Ribosomal protein</keyword>
<comment type="function">
    <text evidence="4">This protein is one of the early assembly proteins of the 50S ribosomal subunit, although it is not seen to bind rRNA by itself. It is important during the early stages of 50S assembly.</text>
</comment>
<dbReference type="SUPFAM" id="SSF52161">
    <property type="entry name" value="Ribosomal protein L13"/>
    <property type="match status" value="1"/>
</dbReference>
<dbReference type="GO" id="GO:0022625">
    <property type="term" value="C:cytosolic large ribosomal subunit"/>
    <property type="evidence" value="ECO:0007669"/>
    <property type="project" value="TreeGrafter"/>
</dbReference>
<evidence type="ECO:0000313" key="6">
    <source>
        <dbReference type="Proteomes" id="UP000229098"/>
    </source>
</evidence>
<dbReference type="PIRSF" id="PIRSF002181">
    <property type="entry name" value="Ribosomal_L13"/>
    <property type="match status" value="1"/>
</dbReference>
<dbReference type="InterPro" id="IPR036899">
    <property type="entry name" value="Ribosomal_uL13_sf"/>
</dbReference>
<evidence type="ECO:0000256" key="4">
    <source>
        <dbReference type="HAMAP-Rule" id="MF_01366"/>
    </source>
</evidence>
<dbReference type="GO" id="GO:0003735">
    <property type="term" value="F:structural constituent of ribosome"/>
    <property type="evidence" value="ECO:0007669"/>
    <property type="project" value="InterPro"/>
</dbReference>
<dbReference type="EMBL" id="PFEF01000006">
    <property type="protein sequence ID" value="PJE64475.1"/>
    <property type="molecule type" value="Genomic_DNA"/>
</dbReference>
<dbReference type="NCBIfam" id="TIGR01066">
    <property type="entry name" value="rplM_bact"/>
    <property type="match status" value="1"/>
</dbReference>
<dbReference type="Proteomes" id="UP000229098">
    <property type="component" value="Unassembled WGS sequence"/>
</dbReference>
<keyword evidence="3 4" id="KW-0687">Ribonucleoprotein</keyword>